<gene>
    <name evidence="1" type="ORF">GCM10023116_32950</name>
</gene>
<dbReference type="RefSeq" id="WP_345197307.1">
    <property type="nucleotide sequence ID" value="NZ_BAABFL010000433.1"/>
</dbReference>
<protein>
    <submittedName>
        <fullName evidence="1">Uncharacterized protein</fullName>
    </submittedName>
</protein>
<dbReference type="Proteomes" id="UP001500604">
    <property type="component" value="Unassembled WGS sequence"/>
</dbReference>
<name>A0ABP8V556_9GAMM</name>
<proteinExistence type="predicted"/>
<keyword evidence="2" id="KW-1185">Reference proteome</keyword>
<comment type="caution">
    <text evidence="1">The sequence shown here is derived from an EMBL/GenBank/DDBJ whole genome shotgun (WGS) entry which is preliminary data.</text>
</comment>
<evidence type="ECO:0000313" key="2">
    <source>
        <dbReference type="Proteomes" id="UP001500604"/>
    </source>
</evidence>
<dbReference type="EMBL" id="BAABFL010000433">
    <property type="protein sequence ID" value="GAA4651012.1"/>
    <property type="molecule type" value="Genomic_DNA"/>
</dbReference>
<reference evidence="2" key="1">
    <citation type="journal article" date="2019" name="Int. J. Syst. Evol. Microbiol.">
        <title>The Global Catalogue of Microorganisms (GCM) 10K type strain sequencing project: providing services to taxonomists for standard genome sequencing and annotation.</title>
        <authorList>
            <consortium name="The Broad Institute Genomics Platform"/>
            <consortium name="The Broad Institute Genome Sequencing Center for Infectious Disease"/>
            <person name="Wu L."/>
            <person name="Ma J."/>
        </authorList>
    </citation>
    <scope>NUCLEOTIDE SEQUENCE [LARGE SCALE GENOMIC DNA]</scope>
    <source>
        <strain evidence="2">JCM 17805</strain>
    </source>
</reference>
<organism evidence="1 2">
    <name type="scientific">Kistimonas scapharcae</name>
    <dbReference type="NCBI Taxonomy" id="1036133"/>
    <lineage>
        <taxon>Bacteria</taxon>
        <taxon>Pseudomonadati</taxon>
        <taxon>Pseudomonadota</taxon>
        <taxon>Gammaproteobacteria</taxon>
        <taxon>Oceanospirillales</taxon>
        <taxon>Endozoicomonadaceae</taxon>
        <taxon>Kistimonas</taxon>
    </lineage>
</organism>
<sequence length="109" mass="12728">MKLPGKKPSDESHHGLLYWLSHHEFYFSVLQRISDWAHLSDEHHDQQSMLAEANAVITFRDAILSAQDQARLTVLDKDIHMLENAANIAILEELIKHRRDEIRHAAERR</sequence>
<evidence type="ECO:0000313" key="1">
    <source>
        <dbReference type="EMBL" id="GAA4651012.1"/>
    </source>
</evidence>
<accession>A0ABP8V556</accession>